<dbReference type="InterPro" id="IPR011711">
    <property type="entry name" value="GntR_C"/>
</dbReference>
<dbReference type="Proteomes" id="UP000256869">
    <property type="component" value="Unassembled WGS sequence"/>
</dbReference>
<sequence length="214" mass="25099">MEAPKYQSLKDHVYNYIVAKIQDGALLPNQKINEAEICKTLDISRTPTREALFQLTNDNLLEYIPRRGFIVNPFDAKKKLDVSQIIGTLDALAASLAIPYLEQSDLSEMIKLAKKIDAHIEKRDFAEYYTDQYRFHEIYILRCNNPTLIETINLLKNSFIRQSYRSDDKEKMAEVLKEVNGEHHQIIECFQTKDKDRLDSLLKYHWRIIDSEML</sequence>
<dbReference type="RefSeq" id="WP_115995769.1">
    <property type="nucleotide sequence ID" value="NZ_QRDY01000034.1"/>
</dbReference>
<dbReference type="SMART" id="SM00345">
    <property type="entry name" value="HTH_GNTR"/>
    <property type="match status" value="1"/>
</dbReference>
<organism evidence="5 6">
    <name type="scientific">Cohnella lupini</name>
    <dbReference type="NCBI Taxonomy" id="1294267"/>
    <lineage>
        <taxon>Bacteria</taxon>
        <taxon>Bacillati</taxon>
        <taxon>Bacillota</taxon>
        <taxon>Bacilli</taxon>
        <taxon>Bacillales</taxon>
        <taxon>Paenibacillaceae</taxon>
        <taxon>Cohnella</taxon>
    </lineage>
</organism>
<keyword evidence="1" id="KW-0805">Transcription regulation</keyword>
<dbReference type="PANTHER" id="PTHR43537:SF24">
    <property type="entry name" value="GLUCONATE OPERON TRANSCRIPTIONAL REPRESSOR"/>
    <property type="match status" value="1"/>
</dbReference>
<evidence type="ECO:0000313" key="5">
    <source>
        <dbReference type="EMBL" id="RED52565.1"/>
    </source>
</evidence>
<proteinExistence type="predicted"/>
<dbReference type="EMBL" id="QRDY01000034">
    <property type="protein sequence ID" value="RED52565.1"/>
    <property type="molecule type" value="Genomic_DNA"/>
</dbReference>
<dbReference type="Pfam" id="PF07729">
    <property type="entry name" value="FCD"/>
    <property type="match status" value="1"/>
</dbReference>
<evidence type="ECO:0000313" key="6">
    <source>
        <dbReference type="Proteomes" id="UP000256869"/>
    </source>
</evidence>
<dbReference type="Gene3D" id="1.20.120.530">
    <property type="entry name" value="GntR ligand-binding domain-like"/>
    <property type="match status" value="1"/>
</dbReference>
<feature type="domain" description="HTH gntR-type" evidence="4">
    <location>
        <begin position="7"/>
        <end position="74"/>
    </location>
</feature>
<dbReference type="Pfam" id="PF00392">
    <property type="entry name" value="GntR"/>
    <property type="match status" value="1"/>
</dbReference>
<dbReference type="InterPro" id="IPR036388">
    <property type="entry name" value="WH-like_DNA-bd_sf"/>
</dbReference>
<evidence type="ECO:0000259" key="4">
    <source>
        <dbReference type="PROSITE" id="PS50949"/>
    </source>
</evidence>
<dbReference type="AlphaFoldDB" id="A0A3D9HT19"/>
<gene>
    <name evidence="5" type="ORF">DFP95_1346</name>
</gene>
<evidence type="ECO:0000256" key="3">
    <source>
        <dbReference type="ARBA" id="ARBA00023163"/>
    </source>
</evidence>
<protein>
    <submittedName>
        <fullName evidence="5">GntR family transcriptional regulator</fullName>
    </submittedName>
</protein>
<dbReference type="GO" id="GO:0003677">
    <property type="term" value="F:DNA binding"/>
    <property type="evidence" value="ECO:0007669"/>
    <property type="project" value="UniProtKB-KW"/>
</dbReference>
<dbReference type="GO" id="GO:0003700">
    <property type="term" value="F:DNA-binding transcription factor activity"/>
    <property type="evidence" value="ECO:0007669"/>
    <property type="project" value="InterPro"/>
</dbReference>
<dbReference type="CDD" id="cd07377">
    <property type="entry name" value="WHTH_GntR"/>
    <property type="match status" value="1"/>
</dbReference>
<dbReference type="PANTHER" id="PTHR43537">
    <property type="entry name" value="TRANSCRIPTIONAL REGULATOR, GNTR FAMILY"/>
    <property type="match status" value="1"/>
</dbReference>
<dbReference type="Gene3D" id="1.10.10.10">
    <property type="entry name" value="Winged helix-like DNA-binding domain superfamily/Winged helix DNA-binding domain"/>
    <property type="match status" value="1"/>
</dbReference>
<evidence type="ECO:0000256" key="2">
    <source>
        <dbReference type="ARBA" id="ARBA00023125"/>
    </source>
</evidence>
<dbReference type="PROSITE" id="PS50949">
    <property type="entry name" value="HTH_GNTR"/>
    <property type="match status" value="1"/>
</dbReference>
<dbReference type="SUPFAM" id="SSF48008">
    <property type="entry name" value="GntR ligand-binding domain-like"/>
    <property type="match status" value="1"/>
</dbReference>
<dbReference type="SUPFAM" id="SSF46785">
    <property type="entry name" value="Winged helix' DNA-binding domain"/>
    <property type="match status" value="1"/>
</dbReference>
<keyword evidence="6" id="KW-1185">Reference proteome</keyword>
<comment type="caution">
    <text evidence="5">The sequence shown here is derived from an EMBL/GenBank/DDBJ whole genome shotgun (WGS) entry which is preliminary data.</text>
</comment>
<accession>A0A3D9HT19</accession>
<evidence type="ECO:0000256" key="1">
    <source>
        <dbReference type="ARBA" id="ARBA00023015"/>
    </source>
</evidence>
<dbReference type="InterPro" id="IPR000524">
    <property type="entry name" value="Tscrpt_reg_HTH_GntR"/>
</dbReference>
<reference evidence="5 6" key="1">
    <citation type="submission" date="2018-07" db="EMBL/GenBank/DDBJ databases">
        <title>Genomic Encyclopedia of Type Strains, Phase III (KMG-III): the genomes of soil and plant-associated and newly described type strains.</title>
        <authorList>
            <person name="Whitman W."/>
        </authorList>
    </citation>
    <scope>NUCLEOTIDE SEQUENCE [LARGE SCALE GENOMIC DNA]</scope>
    <source>
        <strain evidence="5 6">CECT 8236</strain>
    </source>
</reference>
<dbReference type="InterPro" id="IPR036390">
    <property type="entry name" value="WH_DNA-bd_sf"/>
</dbReference>
<keyword evidence="2" id="KW-0238">DNA-binding</keyword>
<dbReference type="SMART" id="SM00895">
    <property type="entry name" value="FCD"/>
    <property type="match status" value="1"/>
</dbReference>
<keyword evidence="3" id="KW-0804">Transcription</keyword>
<name>A0A3D9HT19_9BACL</name>
<dbReference type="OrthoDB" id="574518at2"/>
<dbReference type="InterPro" id="IPR008920">
    <property type="entry name" value="TF_FadR/GntR_C"/>
</dbReference>